<dbReference type="Pfam" id="PF13505">
    <property type="entry name" value="OMP_b-brl"/>
    <property type="match status" value="1"/>
</dbReference>
<dbReference type="EMBL" id="CP011452">
    <property type="protein sequence ID" value="AKH41211.1"/>
    <property type="molecule type" value="Genomic_DNA"/>
</dbReference>
<keyword evidence="3" id="KW-0472">Membrane</keyword>
<sequence>MKKGLALIAAGSMAAIATPAFAQDSDFSGPWIAGIAGYDINKAGSSQDDDLNPDADESVEGLTYGAAIGYDVDMGNVVLGAEAELTDSTADSDYDNNFSTFGLGTVDAGRDIYVGARAGYKVTPSTLLYAKGGYTNARFNFVGSDGTTDYNERLDTDGFRVGAGLEQKFSSNAFGRLEYRYSNYSEGEIDFEAEDIPDSDRFDIDTDRHQIVASVGLRF</sequence>
<comment type="subcellular location">
    <subcellularLocation>
        <location evidence="1">Membrane</location>
    </subcellularLocation>
</comment>
<dbReference type="SUPFAM" id="SSF56925">
    <property type="entry name" value="OMPA-like"/>
    <property type="match status" value="1"/>
</dbReference>
<evidence type="ECO:0000256" key="4">
    <source>
        <dbReference type="ARBA" id="ARBA00038306"/>
    </source>
</evidence>
<evidence type="ECO:0000313" key="5">
    <source>
        <dbReference type="EMBL" id="AKH41211.1"/>
    </source>
</evidence>
<dbReference type="PATRIC" id="fig|1267766.3.peg.148"/>
<reference evidence="5" key="1">
    <citation type="submission" date="2015-05" db="EMBL/GenBank/DDBJ databases">
        <title>The complete genome of Altererythrobacter atlanticus strain 26DY36.</title>
        <authorList>
            <person name="Wu Y.-H."/>
            <person name="Cheng H."/>
            <person name="Wu X.-W."/>
        </authorList>
    </citation>
    <scope>NUCLEOTIDE SEQUENCE [LARGE SCALE GENOMIC DNA]</scope>
    <source>
        <strain evidence="5">26DY36</strain>
    </source>
</reference>
<comment type="similarity">
    <text evidence="4">Belongs to the Omp25/RopB family.</text>
</comment>
<evidence type="ECO:0000256" key="1">
    <source>
        <dbReference type="ARBA" id="ARBA00004370"/>
    </source>
</evidence>
<dbReference type="InterPro" id="IPR027385">
    <property type="entry name" value="Beta-barrel_OMP"/>
</dbReference>
<evidence type="ECO:0000256" key="3">
    <source>
        <dbReference type="ARBA" id="ARBA00023136"/>
    </source>
</evidence>
<proteinExistence type="inferred from homology"/>
<keyword evidence="2" id="KW-0732">Signal</keyword>
<dbReference type="InterPro" id="IPR051692">
    <property type="entry name" value="OMP-like"/>
</dbReference>
<dbReference type="OrthoDB" id="8222426at2"/>
<protein>
    <submittedName>
        <fullName evidence="5">Uncharacterized protein</fullName>
    </submittedName>
</protein>
<dbReference type="AlphaFoldDB" id="A0A0F7KQ00"/>
<dbReference type="PANTHER" id="PTHR34001:SF3">
    <property type="entry name" value="BLL7405 PROTEIN"/>
    <property type="match status" value="1"/>
</dbReference>
<dbReference type="STRING" id="1267766.WYH_00145"/>
<dbReference type="PANTHER" id="PTHR34001">
    <property type="entry name" value="BLL7405 PROTEIN"/>
    <property type="match status" value="1"/>
</dbReference>
<dbReference type="KEGG" id="aay:WYH_00145"/>
<evidence type="ECO:0000313" key="6">
    <source>
        <dbReference type="Proteomes" id="UP000034392"/>
    </source>
</evidence>
<dbReference type="InterPro" id="IPR011250">
    <property type="entry name" value="OMP/PagP_B-barrel"/>
</dbReference>
<keyword evidence="6" id="KW-1185">Reference proteome</keyword>
<dbReference type="RefSeq" id="WP_046902300.1">
    <property type="nucleotide sequence ID" value="NZ_CP011452.2"/>
</dbReference>
<organism evidence="5 6">
    <name type="scientific">Croceibacterium atlanticum</name>
    <dbReference type="NCBI Taxonomy" id="1267766"/>
    <lineage>
        <taxon>Bacteria</taxon>
        <taxon>Pseudomonadati</taxon>
        <taxon>Pseudomonadota</taxon>
        <taxon>Alphaproteobacteria</taxon>
        <taxon>Sphingomonadales</taxon>
        <taxon>Erythrobacteraceae</taxon>
        <taxon>Croceibacterium</taxon>
    </lineage>
</organism>
<dbReference type="Gene3D" id="2.40.160.20">
    <property type="match status" value="1"/>
</dbReference>
<name>A0A0F7KQ00_9SPHN</name>
<evidence type="ECO:0000256" key="2">
    <source>
        <dbReference type="ARBA" id="ARBA00022729"/>
    </source>
</evidence>
<gene>
    <name evidence="5" type="ORF">WYH_00145</name>
</gene>
<accession>A0A0F7KQ00</accession>
<dbReference type="Proteomes" id="UP000034392">
    <property type="component" value="Chromosome"/>
</dbReference>
<dbReference type="GO" id="GO:0016020">
    <property type="term" value="C:membrane"/>
    <property type="evidence" value="ECO:0007669"/>
    <property type="project" value="UniProtKB-SubCell"/>
</dbReference>